<evidence type="ECO:0000313" key="1">
    <source>
        <dbReference type="EMBL" id="KAL2834801.1"/>
    </source>
</evidence>
<proteinExistence type="predicted"/>
<comment type="caution">
    <text evidence="1">The sequence shown here is derived from an EMBL/GenBank/DDBJ whole genome shotgun (WGS) entry which is preliminary data.</text>
</comment>
<reference evidence="1 2" key="1">
    <citation type="submission" date="2024-07" db="EMBL/GenBank/DDBJ databases">
        <title>Section-level genome sequencing and comparative genomics of Aspergillus sections Usti and Cavernicolus.</title>
        <authorList>
            <consortium name="Lawrence Berkeley National Laboratory"/>
            <person name="Nybo J.L."/>
            <person name="Vesth T.C."/>
            <person name="Theobald S."/>
            <person name="Frisvad J.C."/>
            <person name="Larsen T.O."/>
            <person name="Kjaerboelling I."/>
            <person name="Rothschild-Mancinelli K."/>
            <person name="Lyhne E.K."/>
            <person name="Kogle M.E."/>
            <person name="Barry K."/>
            <person name="Clum A."/>
            <person name="Na H."/>
            <person name="Ledsgaard L."/>
            <person name="Lin J."/>
            <person name="Lipzen A."/>
            <person name="Kuo A."/>
            <person name="Riley R."/>
            <person name="Mondo S."/>
            <person name="Labutti K."/>
            <person name="Haridas S."/>
            <person name="Pangalinan J."/>
            <person name="Salamov A.A."/>
            <person name="Simmons B.A."/>
            <person name="Magnuson J.K."/>
            <person name="Chen J."/>
            <person name="Drula E."/>
            <person name="Henrissat B."/>
            <person name="Wiebenga A."/>
            <person name="Lubbers R.J."/>
            <person name="Gomes A.C."/>
            <person name="Makela M.R."/>
            <person name="Stajich J."/>
            <person name="Grigoriev I.V."/>
            <person name="Mortensen U.H."/>
            <person name="De Vries R.P."/>
            <person name="Baker S.E."/>
            <person name="Andersen M.R."/>
        </authorList>
    </citation>
    <scope>NUCLEOTIDE SEQUENCE [LARGE SCALE GENOMIC DNA]</scope>
    <source>
        <strain evidence="1 2">CBS 123904</strain>
    </source>
</reference>
<dbReference type="InterPro" id="IPR016161">
    <property type="entry name" value="Ald_DH/histidinol_DH"/>
</dbReference>
<keyword evidence="2" id="KW-1185">Reference proteome</keyword>
<evidence type="ECO:0008006" key="3">
    <source>
        <dbReference type="Google" id="ProtNLM"/>
    </source>
</evidence>
<name>A0ABR4J437_9EURO</name>
<dbReference type="SUPFAM" id="SSF53720">
    <property type="entry name" value="ALDH-like"/>
    <property type="match status" value="1"/>
</dbReference>
<dbReference type="Proteomes" id="UP001610446">
    <property type="component" value="Unassembled WGS sequence"/>
</dbReference>
<protein>
    <recommendedName>
        <fullName evidence="3">Aldehyde dehydrogenase domain-containing protein</fullName>
    </recommendedName>
</protein>
<organism evidence="1 2">
    <name type="scientific">Aspergillus pseudoustus</name>
    <dbReference type="NCBI Taxonomy" id="1810923"/>
    <lineage>
        <taxon>Eukaryota</taxon>
        <taxon>Fungi</taxon>
        <taxon>Dikarya</taxon>
        <taxon>Ascomycota</taxon>
        <taxon>Pezizomycotina</taxon>
        <taxon>Eurotiomycetes</taxon>
        <taxon>Eurotiomycetidae</taxon>
        <taxon>Eurotiales</taxon>
        <taxon>Aspergillaceae</taxon>
        <taxon>Aspergillus</taxon>
        <taxon>Aspergillus subgen. Nidulantes</taxon>
    </lineage>
</organism>
<sequence>MHMATALESGYVDINCSGPTVTPDLLFGGSKISGQGRQNSIILETKSLVTLVEGKEKWSCCGAGKLRPVQSAFWF</sequence>
<accession>A0ABR4J437</accession>
<dbReference type="EMBL" id="JBFXLU010000212">
    <property type="protein sequence ID" value="KAL2834801.1"/>
    <property type="molecule type" value="Genomic_DNA"/>
</dbReference>
<gene>
    <name evidence="1" type="ORF">BJY01DRAFT_79836</name>
</gene>
<evidence type="ECO:0000313" key="2">
    <source>
        <dbReference type="Proteomes" id="UP001610446"/>
    </source>
</evidence>